<feature type="region of interest" description="Disordered" evidence="3">
    <location>
        <begin position="624"/>
        <end position="656"/>
    </location>
</feature>
<comment type="caution">
    <text evidence="5">The sequence shown here is derived from an EMBL/GenBank/DDBJ whole genome shotgun (WGS) entry which is preliminary data.</text>
</comment>
<evidence type="ECO:0000256" key="1">
    <source>
        <dbReference type="ARBA" id="ARBA00038299"/>
    </source>
</evidence>
<evidence type="ECO:0000313" key="5">
    <source>
        <dbReference type="EMBL" id="KAG2491419.1"/>
    </source>
</evidence>
<dbReference type="PANTHER" id="PTHR12341">
    <property type="entry name" value="5'-&gt;3' EXORIBONUCLEASE"/>
    <property type="match status" value="1"/>
</dbReference>
<dbReference type="GO" id="GO:0004534">
    <property type="term" value="F:5'-3' RNA exonuclease activity"/>
    <property type="evidence" value="ECO:0007669"/>
    <property type="project" value="TreeGrafter"/>
</dbReference>
<feature type="compositionally biased region" description="Gly residues" evidence="3">
    <location>
        <begin position="895"/>
        <end position="909"/>
    </location>
</feature>
<feature type="region of interest" description="Disordered" evidence="3">
    <location>
        <begin position="980"/>
        <end position="1011"/>
    </location>
</feature>
<name>A0A835Y5H1_9CHLO</name>
<dbReference type="AlphaFoldDB" id="A0A835Y5H1"/>
<comment type="similarity">
    <text evidence="1">Belongs to the 5'-3' exonuclease family.</text>
</comment>
<feature type="compositionally biased region" description="Basic residues" evidence="3">
    <location>
        <begin position="913"/>
        <end position="924"/>
    </location>
</feature>
<dbReference type="InterPro" id="IPR004859">
    <property type="entry name" value="Xrn1_N"/>
</dbReference>
<keyword evidence="6" id="KW-1185">Reference proteome</keyword>
<feature type="compositionally biased region" description="Low complexity" evidence="3">
    <location>
        <begin position="925"/>
        <end position="950"/>
    </location>
</feature>
<evidence type="ECO:0000259" key="4">
    <source>
        <dbReference type="Pfam" id="PF03159"/>
    </source>
</evidence>
<evidence type="ECO:0000256" key="3">
    <source>
        <dbReference type="SAM" id="MobiDB-lite"/>
    </source>
</evidence>
<feature type="region of interest" description="Disordered" evidence="3">
    <location>
        <begin position="848"/>
        <end position="961"/>
    </location>
</feature>
<protein>
    <recommendedName>
        <fullName evidence="4">Xrn1 N-terminal domain-containing protein</fullName>
    </recommendedName>
</protein>
<sequence length="1106" mass="114886">MGIPGFNTWFSEKYGKAYVPLGKVRVDHLYIDLNSVLHTVMRKARNHNHFHKLLHKRLHAILDATNPTKSVMLAVDGPAPLAKLLTQRERRKKTGRTVDEGETLTGVAITPGTTFMLDLSHSLAYYCCTKMAGRRFRHLLFELSDGTVMGEGEVKVLGRLARPWFQDEPGDTHVILGDDADLILMALTSYKENLYVANSGLNDGRLDARLPVFSVNLLHQQWAAGALRGLLAAGQPLQSALLNAKLDLTLIAILAKGNDYLPAVRGASLEGSGRAGLWPAYQHALSRYGAAGSAPAAAPLLAATGSVTSLDPDSREPRIDAAALAALLQASGAGSHSGGRDGGGEWLGSRQAADPWAYLRGCVWLLQMYLTGQCPDYRFYYDGVAPTAAVLRSTLEAAVRQGRPFLSLADFDARTPPDPRAPRPLLPVACALALLPANCAHLAAPCVRHLMAASPPASDDEGEEAEAAPSAFDQELYFHLYGECGECRHMSAESARLQRAMQTARAARNTLSNRLDAVRAGTAPVGDADAEQQLRAELDAADDEAEKLKGQISALESKRKRHIESAHPYRRFPVEKLEAVAEAALEAAEVQEAERPATSFGRPFVIRAFNNKPEAASFIRTVSSNLSSHRHSHHHHGHHGHTHGQPNGQRGYATGAAAAAGSEYDLIYQPPPPPFAVEGPCYFAPALVRQEVLYDEYGSGQPLELRFAPAAGVPEYLSQPDGAARVAEQKQHGAQKPAANRQPHQPSTAGAQYQLQQPRPQQTPAPPPAPVQLLQRQAQPAAGGRPLAAAPAGGGGGGPALAPPPVPRLAQAVAAVEAARAAAATATAAGASARQASAAAAESSEAAAGAAAAPKRRGRKPKAVTAATGGSGEAPSTSSPASPTGGDAVMEGPSDSGGEGAGPSVGAEGGAARSKRGRPRKAKAKAGADSAGGEAPTAPTPMSASAAALALPPPPGLALPMPSSRLLGNALAAARAPAAAGAAPPPMPLPPSAFGGGAPHPPAPYQPHMQGWAPQPQLQAQWHASYYPQQPYGGAYGAAPPAYMPPPGVSGTGAPPPQPMRLLPAGVRPPPLAVVPTAAAQAAAAAATAAAQGRVRPAGSPGRRWP</sequence>
<dbReference type="PANTHER" id="PTHR12341:SF7">
    <property type="entry name" value="5'-3' EXORIBONUCLEASE 1"/>
    <property type="match status" value="1"/>
</dbReference>
<dbReference type="Gene3D" id="3.40.50.12390">
    <property type="match status" value="1"/>
</dbReference>
<feature type="region of interest" description="Disordered" evidence="3">
    <location>
        <begin position="1086"/>
        <end position="1106"/>
    </location>
</feature>
<accession>A0A835Y5H1</accession>
<proteinExistence type="inferred from homology"/>
<dbReference type="GO" id="GO:0005634">
    <property type="term" value="C:nucleus"/>
    <property type="evidence" value="ECO:0007669"/>
    <property type="project" value="TreeGrafter"/>
</dbReference>
<keyword evidence="2" id="KW-0175">Coiled coil</keyword>
<feature type="compositionally biased region" description="Low complexity" evidence="3">
    <location>
        <begin position="750"/>
        <end position="760"/>
    </location>
</feature>
<organism evidence="5 6">
    <name type="scientific">Edaphochlamys debaryana</name>
    <dbReference type="NCBI Taxonomy" id="47281"/>
    <lineage>
        <taxon>Eukaryota</taxon>
        <taxon>Viridiplantae</taxon>
        <taxon>Chlorophyta</taxon>
        <taxon>core chlorophytes</taxon>
        <taxon>Chlorophyceae</taxon>
        <taxon>CS clade</taxon>
        <taxon>Chlamydomonadales</taxon>
        <taxon>Chlamydomonadales incertae sedis</taxon>
        <taxon>Edaphochlamys</taxon>
    </lineage>
</organism>
<reference evidence="5" key="1">
    <citation type="journal article" date="2020" name="bioRxiv">
        <title>Comparative genomics of Chlamydomonas.</title>
        <authorList>
            <person name="Craig R.J."/>
            <person name="Hasan A.R."/>
            <person name="Ness R.W."/>
            <person name="Keightley P.D."/>
        </authorList>
    </citation>
    <scope>NUCLEOTIDE SEQUENCE</scope>
    <source>
        <strain evidence="5">CCAP 11/70</strain>
    </source>
</reference>
<feature type="compositionally biased region" description="Pro residues" evidence="3">
    <location>
        <begin position="761"/>
        <end position="770"/>
    </location>
</feature>
<dbReference type="GO" id="GO:0003723">
    <property type="term" value="F:RNA binding"/>
    <property type="evidence" value="ECO:0007669"/>
    <property type="project" value="TreeGrafter"/>
</dbReference>
<feature type="compositionally biased region" description="Low complexity" evidence="3">
    <location>
        <begin position="771"/>
        <end position="791"/>
    </location>
</feature>
<gene>
    <name evidence="5" type="ORF">HYH03_010208</name>
</gene>
<dbReference type="GO" id="GO:0000956">
    <property type="term" value="P:nuclear-transcribed mRNA catabolic process"/>
    <property type="evidence" value="ECO:0007669"/>
    <property type="project" value="TreeGrafter"/>
</dbReference>
<evidence type="ECO:0000256" key="2">
    <source>
        <dbReference type="SAM" id="Coils"/>
    </source>
</evidence>
<feature type="domain" description="Xrn1 N-terminal" evidence="4">
    <location>
        <begin position="1"/>
        <end position="196"/>
    </location>
</feature>
<feature type="compositionally biased region" description="Basic residues" evidence="3">
    <location>
        <begin position="628"/>
        <end position="642"/>
    </location>
</feature>
<feature type="coiled-coil region" evidence="2">
    <location>
        <begin position="531"/>
        <end position="594"/>
    </location>
</feature>
<feature type="compositionally biased region" description="Low complexity" evidence="3">
    <location>
        <begin position="865"/>
        <end position="886"/>
    </location>
</feature>
<dbReference type="InterPro" id="IPR027073">
    <property type="entry name" value="5_3_exoribonuclease"/>
</dbReference>
<evidence type="ECO:0000313" key="6">
    <source>
        <dbReference type="Proteomes" id="UP000612055"/>
    </source>
</evidence>
<dbReference type="EMBL" id="JAEHOE010000053">
    <property type="protein sequence ID" value="KAG2491419.1"/>
    <property type="molecule type" value="Genomic_DNA"/>
</dbReference>
<dbReference type="OrthoDB" id="372487at2759"/>
<feature type="region of interest" description="Disordered" evidence="3">
    <location>
        <begin position="721"/>
        <end position="804"/>
    </location>
</feature>
<dbReference type="Pfam" id="PF03159">
    <property type="entry name" value="XRN_N"/>
    <property type="match status" value="1"/>
</dbReference>
<dbReference type="Proteomes" id="UP000612055">
    <property type="component" value="Unassembled WGS sequence"/>
</dbReference>